<dbReference type="EMBL" id="LR797523">
    <property type="protein sequence ID" value="CAB4222721.1"/>
    <property type="molecule type" value="Genomic_DNA"/>
</dbReference>
<dbReference type="Gene3D" id="2.60.120.620">
    <property type="entry name" value="q2cbj1_9rhob like domain"/>
    <property type="match status" value="1"/>
</dbReference>
<gene>
    <name evidence="1" type="ORF">UFOVP1655_199</name>
</gene>
<accession>A0A6J5T6R6</accession>
<organism evidence="1">
    <name type="scientific">uncultured Caudovirales phage</name>
    <dbReference type="NCBI Taxonomy" id="2100421"/>
    <lineage>
        <taxon>Viruses</taxon>
        <taxon>Duplodnaviria</taxon>
        <taxon>Heunggongvirae</taxon>
        <taxon>Uroviricota</taxon>
        <taxon>Caudoviricetes</taxon>
        <taxon>Peduoviridae</taxon>
        <taxon>Maltschvirus</taxon>
        <taxon>Maltschvirus maltsch</taxon>
    </lineage>
</organism>
<evidence type="ECO:0008006" key="2">
    <source>
        <dbReference type="Google" id="ProtNLM"/>
    </source>
</evidence>
<sequence>MKPIIIDDFIPEIYQDSILRLVTEVEFPWTFYPYSVSSYSYEKVDDYYTNEPTREHIQFRHTFFEEDNSCSIFSEFINPLVIRYQVEMGIIETPYRHRIKTNLLMKQDAPRLQIPHTDGLYTIENGVIVNPRKTLLYYVNDSDGDTILYNETYASEPCEEFELTVQQRVSPKKGRAIIFDSHQIHSGQVPANNDYRIVINCIFG</sequence>
<protein>
    <recommendedName>
        <fullName evidence="2">Oxoglutarate/iron-dependent dioxygenase</fullName>
    </recommendedName>
</protein>
<name>A0A6J5T6R6_9CAUD</name>
<reference evidence="1" key="1">
    <citation type="submission" date="2020-05" db="EMBL/GenBank/DDBJ databases">
        <authorList>
            <person name="Chiriac C."/>
            <person name="Salcher M."/>
            <person name="Ghai R."/>
            <person name="Kavagutti S V."/>
        </authorList>
    </citation>
    <scope>NUCLEOTIDE SEQUENCE</scope>
</reference>
<proteinExistence type="predicted"/>
<evidence type="ECO:0000313" key="1">
    <source>
        <dbReference type="EMBL" id="CAB4222721.1"/>
    </source>
</evidence>